<name>A0A4Y6PYI9_PERCE</name>
<dbReference type="Proteomes" id="UP000315995">
    <property type="component" value="Chromosome"/>
</dbReference>
<dbReference type="InterPro" id="IPR019734">
    <property type="entry name" value="TPR_rpt"/>
</dbReference>
<dbReference type="SMART" id="SM00028">
    <property type="entry name" value="TPR"/>
    <property type="match status" value="2"/>
</dbReference>
<evidence type="ECO:0000313" key="2">
    <source>
        <dbReference type="Proteomes" id="UP000315995"/>
    </source>
</evidence>
<accession>A0A5B8YDH4</accession>
<dbReference type="OrthoDB" id="5509528at2"/>
<dbReference type="RefSeq" id="WP_141199848.1">
    <property type="nucleotide sequence ID" value="NZ_CP041186.1"/>
</dbReference>
<dbReference type="EMBL" id="CP041186">
    <property type="protein sequence ID" value="QDG53392.1"/>
    <property type="molecule type" value="Genomic_DNA"/>
</dbReference>
<proteinExistence type="predicted"/>
<dbReference type="InterPro" id="IPR011990">
    <property type="entry name" value="TPR-like_helical_dom_sf"/>
</dbReference>
<sequence length="168" mass="18222">MSTIEDVTKNEVEASASSARVELKRAFLHMSFAQYDEAIAACDRAAACAPEHSLPVALKGSFEMAAGRVRDALGTLRRATKRHPGDALSHIYFAEACFLAGRERQAERALSRAEKLAEACADIGQQGVGQQDVDLVGLIENLRQTWRDIGSSQVPPPLVAAFEEHSDE</sequence>
<gene>
    <name evidence="1" type="ORF">FIV42_22390</name>
</gene>
<dbReference type="SUPFAM" id="SSF48452">
    <property type="entry name" value="TPR-like"/>
    <property type="match status" value="1"/>
</dbReference>
<organism evidence="1 2">
    <name type="scientific">Persicimonas caeni</name>
    <dbReference type="NCBI Taxonomy" id="2292766"/>
    <lineage>
        <taxon>Bacteria</taxon>
        <taxon>Deltaproteobacteria</taxon>
        <taxon>Bradymonadales</taxon>
        <taxon>Bradymonadaceae</taxon>
        <taxon>Persicimonas</taxon>
    </lineage>
</organism>
<dbReference type="Pfam" id="PF14559">
    <property type="entry name" value="TPR_19"/>
    <property type="match status" value="1"/>
</dbReference>
<accession>A0A4Y6PYI9</accession>
<dbReference type="Gene3D" id="1.25.40.10">
    <property type="entry name" value="Tetratricopeptide repeat domain"/>
    <property type="match status" value="1"/>
</dbReference>
<keyword evidence="2" id="KW-1185">Reference proteome</keyword>
<reference evidence="1 2" key="1">
    <citation type="submission" date="2019-06" db="EMBL/GenBank/DDBJ databases">
        <title>Persicimonas caeni gen. nov., sp. nov., a predatory bacterium isolated from solar saltern.</title>
        <authorList>
            <person name="Wang S."/>
        </authorList>
    </citation>
    <scope>NUCLEOTIDE SEQUENCE [LARGE SCALE GENOMIC DNA]</scope>
    <source>
        <strain evidence="1 2">YN101</strain>
    </source>
</reference>
<evidence type="ECO:0000313" key="1">
    <source>
        <dbReference type="EMBL" id="QDG53392.1"/>
    </source>
</evidence>
<protein>
    <submittedName>
        <fullName evidence="1">Tetratricopeptide repeat protein</fullName>
    </submittedName>
</protein>
<dbReference type="AlphaFoldDB" id="A0A4Y6PYI9"/>